<dbReference type="AlphaFoldDB" id="A0A183U6E7"/>
<keyword evidence="2" id="KW-1185">Reference proteome</keyword>
<dbReference type="WBParaSite" id="TCNE_0000406701-mRNA-1">
    <property type="protein sequence ID" value="TCNE_0000406701-mRNA-1"/>
    <property type="gene ID" value="TCNE_0000406701"/>
</dbReference>
<protein>
    <submittedName>
        <fullName evidence="3">Ovule protein</fullName>
    </submittedName>
</protein>
<proteinExistence type="predicted"/>
<gene>
    <name evidence="1" type="ORF">TCNE_LOCUS4065</name>
</gene>
<sequence>MLRGGEEEDEKKYWKTLRKTRKAMMMGTAAPPKHVHCNDWREMLALTVNSISTTNAQVAASSPTLVQHYSNEYAKICN</sequence>
<evidence type="ECO:0000313" key="2">
    <source>
        <dbReference type="Proteomes" id="UP000050794"/>
    </source>
</evidence>
<dbReference type="EMBL" id="UYWY01006176">
    <property type="protein sequence ID" value="VDM29782.1"/>
    <property type="molecule type" value="Genomic_DNA"/>
</dbReference>
<evidence type="ECO:0000313" key="1">
    <source>
        <dbReference type="EMBL" id="VDM29782.1"/>
    </source>
</evidence>
<reference evidence="1 2" key="2">
    <citation type="submission" date="2018-11" db="EMBL/GenBank/DDBJ databases">
        <authorList>
            <consortium name="Pathogen Informatics"/>
        </authorList>
    </citation>
    <scope>NUCLEOTIDE SEQUENCE [LARGE SCALE GENOMIC DNA]</scope>
</reference>
<name>A0A183U6E7_TOXCA</name>
<dbReference type="Proteomes" id="UP000050794">
    <property type="component" value="Unassembled WGS sequence"/>
</dbReference>
<reference evidence="3" key="1">
    <citation type="submission" date="2016-06" db="UniProtKB">
        <authorList>
            <consortium name="WormBaseParasite"/>
        </authorList>
    </citation>
    <scope>IDENTIFICATION</scope>
</reference>
<organism evidence="2 3">
    <name type="scientific">Toxocara canis</name>
    <name type="common">Canine roundworm</name>
    <dbReference type="NCBI Taxonomy" id="6265"/>
    <lineage>
        <taxon>Eukaryota</taxon>
        <taxon>Metazoa</taxon>
        <taxon>Ecdysozoa</taxon>
        <taxon>Nematoda</taxon>
        <taxon>Chromadorea</taxon>
        <taxon>Rhabditida</taxon>
        <taxon>Spirurina</taxon>
        <taxon>Ascaridomorpha</taxon>
        <taxon>Ascaridoidea</taxon>
        <taxon>Toxocaridae</taxon>
        <taxon>Toxocara</taxon>
    </lineage>
</organism>
<evidence type="ECO:0000313" key="3">
    <source>
        <dbReference type="WBParaSite" id="TCNE_0000406701-mRNA-1"/>
    </source>
</evidence>
<accession>A0A183U6E7</accession>